<dbReference type="Proteomes" id="UP000031433">
    <property type="component" value="Unassembled WGS sequence"/>
</dbReference>
<keyword evidence="1" id="KW-1133">Transmembrane helix</keyword>
<proteinExistence type="predicted"/>
<dbReference type="Gene3D" id="1.25.10.10">
    <property type="entry name" value="Leucine-rich Repeat Variant"/>
    <property type="match status" value="1"/>
</dbReference>
<dbReference type="InterPro" id="IPR011989">
    <property type="entry name" value="ARM-like"/>
</dbReference>
<organism evidence="2 3">
    <name type="scientific">Geobacter soli</name>
    <dbReference type="NCBI Taxonomy" id="1510391"/>
    <lineage>
        <taxon>Bacteria</taxon>
        <taxon>Pseudomonadati</taxon>
        <taxon>Thermodesulfobacteriota</taxon>
        <taxon>Desulfuromonadia</taxon>
        <taxon>Geobacterales</taxon>
        <taxon>Geobacteraceae</taxon>
        <taxon>Geobacter</taxon>
    </lineage>
</organism>
<accession>A0A0C1TT41</accession>
<comment type="caution">
    <text evidence="2">The sequence shown here is derived from an EMBL/GenBank/DDBJ whole genome shotgun (WGS) entry which is preliminary data.</text>
</comment>
<keyword evidence="1" id="KW-0812">Transmembrane</keyword>
<gene>
    <name evidence="2" type="ORF">SE37_07920</name>
</gene>
<protein>
    <recommendedName>
        <fullName evidence="4">HEAT repeat domain-containing protein</fullName>
    </recommendedName>
</protein>
<reference evidence="2 3" key="1">
    <citation type="submission" date="2015-01" db="EMBL/GenBank/DDBJ databases">
        <title>Genome sequence of the anaerobic bacterium Geobacter soli GSS01, a dissimilatory Fe(III) reducer from soil.</title>
        <authorList>
            <person name="Yang G."/>
            <person name="Zhou S."/>
        </authorList>
    </citation>
    <scope>NUCLEOTIDE SEQUENCE [LARGE SCALE GENOMIC DNA]</scope>
    <source>
        <strain evidence="2 3">GSS01</strain>
    </source>
</reference>
<keyword evidence="1" id="KW-0472">Membrane</keyword>
<dbReference type="EMBL" id="JXBL01000001">
    <property type="protein sequence ID" value="KIE42558.1"/>
    <property type="molecule type" value="Genomic_DNA"/>
</dbReference>
<name>A0A0C1TT41_9BACT</name>
<evidence type="ECO:0000313" key="3">
    <source>
        <dbReference type="Proteomes" id="UP000031433"/>
    </source>
</evidence>
<evidence type="ECO:0000313" key="2">
    <source>
        <dbReference type="EMBL" id="KIE42558.1"/>
    </source>
</evidence>
<dbReference type="AlphaFoldDB" id="A0A0C1TT41"/>
<evidence type="ECO:0008006" key="4">
    <source>
        <dbReference type="Google" id="ProtNLM"/>
    </source>
</evidence>
<dbReference type="SUPFAM" id="SSF48371">
    <property type="entry name" value="ARM repeat"/>
    <property type="match status" value="1"/>
</dbReference>
<evidence type="ECO:0000256" key="1">
    <source>
        <dbReference type="SAM" id="Phobius"/>
    </source>
</evidence>
<feature type="transmembrane region" description="Helical" evidence="1">
    <location>
        <begin position="17"/>
        <end position="39"/>
    </location>
</feature>
<sequence>MVDLYFHLLNTGMIRDFIVAVNILLCAVTLGLFLTLLFHKIHVERRTRRLALLKERYLEELTRKCYEPSLTIQKPTTALEHEALGAVFATMLVNVSGTMAASVRCFIRELGIDAYYRARVRSRSWVRRYVAVEKLGYFGFPELKPLFRSLLDTERDTRIIPKLVWALSVIADRDDVPFINRVLKDPLFMSAKFNEYIYTNIIRAFREREQEQELLELIASLMADEELPVILKRDIIQACGSEMFLIAKNLTADCFRRFHEVAEMRIACIRTLQRFSAVDTEVLLKECLLDSDWRIRGVAAKSAHLYSPAVAGSLRQLLHDESYHVRINSAISLSRMGEGGLDVLVDATRSDDRFVRDVSQYVLKRLIYAS</sequence>
<keyword evidence="3" id="KW-1185">Reference proteome</keyword>
<dbReference type="InterPro" id="IPR016024">
    <property type="entry name" value="ARM-type_fold"/>
</dbReference>
<dbReference type="RefSeq" id="WP_039645236.1">
    <property type="nucleotide sequence ID" value="NZ_JXBL01000001.1"/>
</dbReference>